<dbReference type="OrthoDB" id="5130616at2759"/>
<dbReference type="InterPro" id="IPR001810">
    <property type="entry name" value="F-box_dom"/>
</dbReference>
<accession>A0A6A6ZY91</accession>
<sequence length="581" mass="67181">MSQSLERKLPEELLDRIVSFTTRKSLLNLCLASKTLNRLATPYLYSNICLRETDHLSALAALLITSPIHAVLVKSLTIPENWAEGQEEPAEKSWSTQDLAVHSVLKAKYAEYAPDDSTAHEMCEKIDSGTNEDAIVALLIPNLPELRRLDINFGILRVHTNFGTMWPTIVQSIRTINNSRLVPIDIMVTGAEDKYFNFSFHLAHFFHLPNVRSIYGWKLGDDESAPDLDMSTFARLKPLSCPVEYIELRSSKLHADNFQNLIASTIPGRLKTFSYEIGCTWAWFIMEHPRIMNSLQSHHQTLEALCLSHEDYYPYDADNEFDKPYPCSFVPFVALKRLKVAPVYIWGHEGFTDKTKLQDPVTKEQLWKALPANLEELWITRAYHQEYQEFQSNDVGITFVPDCLLPSLELVLQNKLQSFGNLKHLRIELPLFKWEDEWFDALESLCRTAAANGIQSTIILSDMLDRNTALTVERLWGWNEDIEWEPVANWQNKECAKIWIATTEHQDLAQVLKDLKSRFLKFTKSFNDARNEIQKMGQLCSDCRRDPEYRAHMRVNVAQLERYIDERLHTKTGWKGRDRDD</sequence>
<dbReference type="Pfam" id="PF12937">
    <property type="entry name" value="F-box-like"/>
    <property type="match status" value="1"/>
</dbReference>
<dbReference type="Proteomes" id="UP000799424">
    <property type="component" value="Unassembled WGS sequence"/>
</dbReference>
<feature type="domain" description="F-box" evidence="1">
    <location>
        <begin position="3"/>
        <end position="48"/>
    </location>
</feature>
<dbReference type="Gene3D" id="1.20.1280.50">
    <property type="match status" value="1"/>
</dbReference>
<dbReference type="SUPFAM" id="SSF81383">
    <property type="entry name" value="F-box domain"/>
    <property type="match status" value="1"/>
</dbReference>
<protein>
    <recommendedName>
        <fullName evidence="1">F-box domain-containing protein</fullName>
    </recommendedName>
</protein>
<evidence type="ECO:0000259" key="1">
    <source>
        <dbReference type="PROSITE" id="PS50181"/>
    </source>
</evidence>
<dbReference type="AlphaFoldDB" id="A0A6A6ZY91"/>
<dbReference type="PROSITE" id="PS50181">
    <property type="entry name" value="FBOX"/>
    <property type="match status" value="1"/>
</dbReference>
<evidence type="ECO:0000313" key="2">
    <source>
        <dbReference type="EMBL" id="KAF2825816.1"/>
    </source>
</evidence>
<dbReference type="InterPro" id="IPR036047">
    <property type="entry name" value="F-box-like_dom_sf"/>
</dbReference>
<proteinExistence type="predicted"/>
<reference evidence="2" key="1">
    <citation type="journal article" date="2020" name="Stud. Mycol.">
        <title>101 Dothideomycetes genomes: a test case for predicting lifestyles and emergence of pathogens.</title>
        <authorList>
            <person name="Haridas S."/>
            <person name="Albert R."/>
            <person name="Binder M."/>
            <person name="Bloem J."/>
            <person name="Labutti K."/>
            <person name="Salamov A."/>
            <person name="Andreopoulos B."/>
            <person name="Baker S."/>
            <person name="Barry K."/>
            <person name="Bills G."/>
            <person name="Bluhm B."/>
            <person name="Cannon C."/>
            <person name="Castanera R."/>
            <person name="Culley D."/>
            <person name="Daum C."/>
            <person name="Ezra D."/>
            <person name="Gonzalez J."/>
            <person name="Henrissat B."/>
            <person name="Kuo A."/>
            <person name="Liang C."/>
            <person name="Lipzen A."/>
            <person name="Lutzoni F."/>
            <person name="Magnuson J."/>
            <person name="Mondo S."/>
            <person name="Nolan M."/>
            <person name="Ohm R."/>
            <person name="Pangilinan J."/>
            <person name="Park H.-J."/>
            <person name="Ramirez L."/>
            <person name="Alfaro M."/>
            <person name="Sun H."/>
            <person name="Tritt A."/>
            <person name="Yoshinaga Y."/>
            <person name="Zwiers L.-H."/>
            <person name="Turgeon B."/>
            <person name="Goodwin S."/>
            <person name="Spatafora J."/>
            <person name="Crous P."/>
            <person name="Grigoriev I."/>
        </authorList>
    </citation>
    <scope>NUCLEOTIDE SEQUENCE</scope>
    <source>
        <strain evidence="2">CBS 113818</strain>
    </source>
</reference>
<keyword evidence="3" id="KW-1185">Reference proteome</keyword>
<organism evidence="2 3">
    <name type="scientific">Ophiobolus disseminans</name>
    <dbReference type="NCBI Taxonomy" id="1469910"/>
    <lineage>
        <taxon>Eukaryota</taxon>
        <taxon>Fungi</taxon>
        <taxon>Dikarya</taxon>
        <taxon>Ascomycota</taxon>
        <taxon>Pezizomycotina</taxon>
        <taxon>Dothideomycetes</taxon>
        <taxon>Pleosporomycetidae</taxon>
        <taxon>Pleosporales</taxon>
        <taxon>Pleosporineae</taxon>
        <taxon>Phaeosphaeriaceae</taxon>
        <taxon>Ophiobolus</taxon>
    </lineage>
</organism>
<dbReference type="EMBL" id="MU006227">
    <property type="protein sequence ID" value="KAF2825816.1"/>
    <property type="molecule type" value="Genomic_DNA"/>
</dbReference>
<gene>
    <name evidence="2" type="ORF">CC86DRAFT_351829</name>
</gene>
<evidence type="ECO:0000313" key="3">
    <source>
        <dbReference type="Proteomes" id="UP000799424"/>
    </source>
</evidence>
<name>A0A6A6ZY91_9PLEO</name>